<feature type="compositionally biased region" description="Basic and acidic residues" evidence="1">
    <location>
        <begin position="44"/>
        <end position="55"/>
    </location>
</feature>
<sequence length="292" mass="31785">MGCCVSSGKSSSSAHKFDAAAADKIFGPLTDNGSREPPSSMEEETVKEVLSETHALKPLAISPPLKNCPPEEDEAQKPVGDKVTYEIEKKLPEIPINGIVQQPSEFDEISNPDKFFATANFTDIMDGGEEVHQMVLKALPTNQSIPGEVGLKRKLSPNKTLNRRSDQSPVRRNSFVGSARLVQKRDASPAMTHRGLRTEPTQKDPDENFGRRSRSPATARFDSGGSRSALGRTPSVRKSGKSSPLRTPTAITQAPATSRKVVEENNITDGNMITQIESLENPLVSLECFIFL</sequence>
<dbReference type="GeneID" id="111433567"/>
<evidence type="ECO:0000313" key="2">
    <source>
        <dbReference type="Proteomes" id="UP000504609"/>
    </source>
</evidence>
<evidence type="ECO:0000313" key="3">
    <source>
        <dbReference type="RefSeq" id="XP_022926404.1"/>
    </source>
</evidence>
<gene>
    <name evidence="3" type="primary">LOC111433567</name>
</gene>
<reference evidence="3" key="1">
    <citation type="submission" date="2025-08" db="UniProtKB">
        <authorList>
            <consortium name="RefSeq"/>
        </authorList>
    </citation>
    <scope>IDENTIFICATION</scope>
    <source>
        <tissue evidence="3">Young leaves</tissue>
    </source>
</reference>
<dbReference type="Proteomes" id="UP000504609">
    <property type="component" value="Unplaced"/>
</dbReference>
<dbReference type="KEGG" id="cmos:111433567"/>
<protein>
    <submittedName>
        <fullName evidence="3">Uncharacterized protein LOC111433567</fullName>
    </submittedName>
</protein>
<organism evidence="2 3">
    <name type="scientific">Cucurbita moschata</name>
    <name type="common">Winter crookneck squash</name>
    <name type="synonym">Cucurbita pepo var. moschata</name>
    <dbReference type="NCBI Taxonomy" id="3662"/>
    <lineage>
        <taxon>Eukaryota</taxon>
        <taxon>Viridiplantae</taxon>
        <taxon>Streptophyta</taxon>
        <taxon>Embryophyta</taxon>
        <taxon>Tracheophyta</taxon>
        <taxon>Spermatophyta</taxon>
        <taxon>Magnoliopsida</taxon>
        <taxon>eudicotyledons</taxon>
        <taxon>Gunneridae</taxon>
        <taxon>Pentapetalae</taxon>
        <taxon>rosids</taxon>
        <taxon>fabids</taxon>
        <taxon>Cucurbitales</taxon>
        <taxon>Cucurbitaceae</taxon>
        <taxon>Cucurbiteae</taxon>
        <taxon>Cucurbita</taxon>
    </lineage>
</organism>
<accession>A0A6J1EF08</accession>
<feature type="compositionally biased region" description="Basic and acidic residues" evidence="1">
    <location>
        <begin position="196"/>
        <end position="210"/>
    </location>
</feature>
<evidence type="ECO:0000256" key="1">
    <source>
        <dbReference type="SAM" id="MobiDB-lite"/>
    </source>
</evidence>
<dbReference type="PANTHER" id="PTHR33871">
    <property type="entry name" value="OS05G0503100 PROTEIN-RELATED"/>
    <property type="match status" value="1"/>
</dbReference>
<dbReference type="RefSeq" id="XP_022926404.1">
    <property type="nucleotide sequence ID" value="XM_023070636.1"/>
</dbReference>
<feature type="region of interest" description="Disordered" evidence="1">
    <location>
        <begin position="155"/>
        <end position="258"/>
    </location>
</feature>
<feature type="compositionally biased region" description="Polar residues" evidence="1">
    <location>
        <begin position="241"/>
        <end position="256"/>
    </location>
</feature>
<feature type="region of interest" description="Disordered" evidence="1">
    <location>
        <begin position="22"/>
        <end position="80"/>
    </location>
</feature>
<dbReference type="PANTHER" id="PTHR33871:SF1">
    <property type="entry name" value="OS05G0503100 PROTEIN"/>
    <property type="match status" value="1"/>
</dbReference>
<proteinExistence type="predicted"/>
<keyword evidence="2" id="KW-1185">Reference proteome</keyword>
<dbReference type="AlphaFoldDB" id="A0A6J1EF08"/>
<name>A0A6J1EF08_CUCMO</name>